<dbReference type="Proteomes" id="UP000030700">
    <property type="component" value="Unassembled WGS sequence"/>
</dbReference>
<dbReference type="EMBL" id="DF820456">
    <property type="protein sequence ID" value="GAK50642.1"/>
    <property type="molecule type" value="Genomic_DNA"/>
</dbReference>
<dbReference type="InterPro" id="IPR001845">
    <property type="entry name" value="HTH_ArsR_DNA-bd_dom"/>
</dbReference>
<dbReference type="NCBIfam" id="NF033788">
    <property type="entry name" value="HTH_metalloreg"/>
    <property type="match status" value="1"/>
</dbReference>
<proteinExistence type="predicted"/>
<dbReference type="PRINTS" id="PR00778">
    <property type="entry name" value="HTHARSR"/>
</dbReference>
<evidence type="ECO:0000313" key="6">
    <source>
        <dbReference type="Proteomes" id="UP000030700"/>
    </source>
</evidence>
<dbReference type="GO" id="GO:0003700">
    <property type="term" value="F:DNA-binding transcription factor activity"/>
    <property type="evidence" value="ECO:0007669"/>
    <property type="project" value="InterPro"/>
</dbReference>
<dbReference type="Gene3D" id="1.10.10.10">
    <property type="entry name" value="Winged helix-like DNA-binding domain superfamily/Winged helix DNA-binding domain"/>
    <property type="match status" value="1"/>
</dbReference>
<dbReference type="InterPro" id="IPR036388">
    <property type="entry name" value="WH-like_DNA-bd_sf"/>
</dbReference>
<gene>
    <name evidence="5" type="ORF">U14_01875</name>
</gene>
<name>A0A0S6VT99_9BACT</name>
<dbReference type="Pfam" id="PF01022">
    <property type="entry name" value="HTH_5"/>
    <property type="match status" value="1"/>
</dbReference>
<dbReference type="AlphaFoldDB" id="A0A0S6VT99"/>
<dbReference type="SMART" id="SM00418">
    <property type="entry name" value="HTH_ARSR"/>
    <property type="match status" value="1"/>
</dbReference>
<sequence length="105" mass="12261">MKYEQEIQQAVRCLKALAHPTRLGILYLLREGEKTVCELQNALGGTQSNMSQHLSIMRERDVLCTRKESNLVYYAIKNQEVFELLDVFQRVFCKNHALPFDDEEI</sequence>
<protein>
    <submittedName>
        <fullName evidence="5">Transcriptional regulator, ArsR family</fullName>
    </submittedName>
</protein>
<accession>A0A0S6VT99</accession>
<dbReference type="SUPFAM" id="SSF46785">
    <property type="entry name" value="Winged helix' DNA-binding domain"/>
    <property type="match status" value="1"/>
</dbReference>
<evidence type="ECO:0000256" key="3">
    <source>
        <dbReference type="ARBA" id="ARBA00023163"/>
    </source>
</evidence>
<dbReference type="CDD" id="cd00090">
    <property type="entry name" value="HTH_ARSR"/>
    <property type="match status" value="1"/>
</dbReference>
<dbReference type="PANTHER" id="PTHR43132">
    <property type="entry name" value="ARSENICAL RESISTANCE OPERON REPRESSOR ARSR-RELATED"/>
    <property type="match status" value="1"/>
</dbReference>
<feature type="domain" description="HTH arsR-type" evidence="4">
    <location>
        <begin position="2"/>
        <end position="96"/>
    </location>
</feature>
<dbReference type="PANTHER" id="PTHR43132:SF2">
    <property type="entry name" value="ARSENICAL RESISTANCE OPERON REPRESSOR ARSR-RELATED"/>
    <property type="match status" value="1"/>
</dbReference>
<dbReference type="HOGENOM" id="CLU_097806_6_1_0"/>
<evidence type="ECO:0000313" key="5">
    <source>
        <dbReference type="EMBL" id="GAK50642.1"/>
    </source>
</evidence>
<organism evidence="5">
    <name type="scientific">Candidatus Moduliflexus flocculans</name>
    <dbReference type="NCBI Taxonomy" id="1499966"/>
    <lineage>
        <taxon>Bacteria</taxon>
        <taxon>Candidatus Moduliflexota</taxon>
        <taxon>Candidatus Moduliflexia</taxon>
        <taxon>Candidatus Moduliflexales</taxon>
        <taxon>Candidatus Moduliflexaceae</taxon>
    </lineage>
</organism>
<keyword evidence="1" id="KW-0805">Transcription regulation</keyword>
<dbReference type="InterPro" id="IPR036390">
    <property type="entry name" value="WH_DNA-bd_sf"/>
</dbReference>
<dbReference type="GO" id="GO:0003677">
    <property type="term" value="F:DNA binding"/>
    <property type="evidence" value="ECO:0007669"/>
    <property type="project" value="UniProtKB-KW"/>
</dbReference>
<evidence type="ECO:0000256" key="1">
    <source>
        <dbReference type="ARBA" id="ARBA00023015"/>
    </source>
</evidence>
<keyword evidence="2" id="KW-0238">DNA-binding</keyword>
<evidence type="ECO:0000256" key="2">
    <source>
        <dbReference type="ARBA" id="ARBA00023125"/>
    </source>
</evidence>
<keyword evidence="3" id="KW-0804">Transcription</keyword>
<reference evidence="5" key="1">
    <citation type="journal article" date="2015" name="PeerJ">
        <title>First genomic representation of candidate bacterial phylum KSB3 points to enhanced environmental sensing as a trigger of wastewater bulking.</title>
        <authorList>
            <person name="Sekiguchi Y."/>
            <person name="Ohashi A."/>
            <person name="Parks D.H."/>
            <person name="Yamauchi T."/>
            <person name="Tyson G.W."/>
            <person name="Hugenholtz P."/>
        </authorList>
    </citation>
    <scope>NUCLEOTIDE SEQUENCE [LARGE SCALE GENOMIC DNA]</scope>
</reference>
<keyword evidence="6" id="KW-1185">Reference proteome</keyword>
<dbReference type="InterPro" id="IPR011991">
    <property type="entry name" value="ArsR-like_HTH"/>
</dbReference>
<dbReference type="InterPro" id="IPR051011">
    <property type="entry name" value="Metal_resp_trans_reg"/>
</dbReference>
<dbReference type="STRING" id="1499966.U14_01875"/>
<evidence type="ECO:0000259" key="4">
    <source>
        <dbReference type="PROSITE" id="PS50987"/>
    </source>
</evidence>
<dbReference type="PROSITE" id="PS50987">
    <property type="entry name" value="HTH_ARSR_2"/>
    <property type="match status" value="1"/>
</dbReference>